<protein>
    <submittedName>
        <fullName evidence="2">Uncharacterized protein</fullName>
    </submittedName>
</protein>
<dbReference type="AlphaFoldDB" id="A0A6C0HP12"/>
<proteinExistence type="predicted"/>
<organism evidence="2">
    <name type="scientific">viral metagenome</name>
    <dbReference type="NCBI Taxonomy" id="1070528"/>
    <lineage>
        <taxon>unclassified sequences</taxon>
        <taxon>metagenomes</taxon>
        <taxon>organismal metagenomes</taxon>
    </lineage>
</organism>
<evidence type="ECO:0000313" key="2">
    <source>
        <dbReference type="EMBL" id="QHT81896.1"/>
    </source>
</evidence>
<feature type="region of interest" description="Disordered" evidence="1">
    <location>
        <begin position="37"/>
        <end position="61"/>
    </location>
</feature>
<feature type="compositionally biased region" description="Basic residues" evidence="1">
    <location>
        <begin position="46"/>
        <end position="61"/>
    </location>
</feature>
<sequence length="61" mass="7135">MLPMGLSLGVYKKQSKSPFVFCSFDFKEEQKIWHKVMGLEKAPSQSRKKSARKTTTRKSRR</sequence>
<evidence type="ECO:0000256" key="1">
    <source>
        <dbReference type="SAM" id="MobiDB-lite"/>
    </source>
</evidence>
<accession>A0A6C0HP12</accession>
<dbReference type="EMBL" id="MN739993">
    <property type="protein sequence ID" value="QHT81896.1"/>
    <property type="molecule type" value="Genomic_DNA"/>
</dbReference>
<name>A0A6C0HP12_9ZZZZ</name>
<reference evidence="2" key="1">
    <citation type="journal article" date="2020" name="Nature">
        <title>Giant virus diversity and host interactions through global metagenomics.</title>
        <authorList>
            <person name="Schulz F."/>
            <person name="Roux S."/>
            <person name="Paez-Espino D."/>
            <person name="Jungbluth S."/>
            <person name="Walsh D.A."/>
            <person name="Denef V.J."/>
            <person name="McMahon K.D."/>
            <person name="Konstantinidis K.T."/>
            <person name="Eloe-Fadrosh E.A."/>
            <person name="Kyrpides N.C."/>
            <person name="Woyke T."/>
        </authorList>
    </citation>
    <scope>NUCLEOTIDE SEQUENCE</scope>
    <source>
        <strain evidence="2">GVMAG-M-3300023184-160</strain>
    </source>
</reference>